<evidence type="ECO:0000256" key="4">
    <source>
        <dbReference type="SAM" id="SignalP"/>
    </source>
</evidence>
<sequence>MFSLASAAVFLASLLAGTVAGDDGAEGTKVWAVVAYVNHGERTPFIGGLQTVLTPEGAQQMWRQGNAFRNRYLTGSSNGSRSDGAAPIQKISANVLDNTQVAVVSQSNDWVVGSAMAFMQGLYPPRTDAFVAAAGGEDLGRNLANGTSETNYPLGGYQYPMIRTLSPQESSFVASQGGLVCFNRRREIANNLNNSQSMQEAIKQHKSFYHGLFSSPPLQGLMPLDRAGYENALDIYELVDYMYNHNQTVYDRLEDAQNTLDTLQALAFTAERARISPPSGSSDEKLDTLYSVAGRTLATQLARLVLSATGSEGRAGSKMAFLFGSMRPLLSFLSVAGLLTSGNASSSRLSRLPEPGASIVLEVISSGPFNASTPLPETDALQVRFSYKPSADSNAAFERHPLFGSGSTMPYRAFIRQMRLEGVTPLQWCDVCGAGSVLRVGGRDEPAPADTARIMTSDVDRTPRRQEDDGDGISITGMPVKAREGV</sequence>
<dbReference type="AlphaFoldDB" id="A0A0F7ZMD7"/>
<feature type="signal peptide" evidence="4">
    <location>
        <begin position="1"/>
        <end position="20"/>
    </location>
</feature>
<accession>A0A0F7ZMD7</accession>
<dbReference type="Gene3D" id="3.40.50.1240">
    <property type="entry name" value="Phosphoglycerate mutase-like"/>
    <property type="match status" value="1"/>
</dbReference>
<dbReference type="EMBL" id="KQ030556">
    <property type="protein sequence ID" value="KJZ71970.1"/>
    <property type="molecule type" value="Genomic_DNA"/>
</dbReference>
<dbReference type="OrthoDB" id="258392at2759"/>
<dbReference type="SUPFAM" id="SSF53254">
    <property type="entry name" value="Phosphoglycerate mutase-like"/>
    <property type="match status" value="1"/>
</dbReference>
<gene>
    <name evidence="5" type="ORF">HIM_08650</name>
</gene>
<evidence type="ECO:0000256" key="3">
    <source>
        <dbReference type="SAM" id="MobiDB-lite"/>
    </source>
</evidence>
<feature type="region of interest" description="Disordered" evidence="3">
    <location>
        <begin position="443"/>
        <end position="486"/>
    </location>
</feature>
<dbReference type="InterPro" id="IPR000560">
    <property type="entry name" value="His_Pase_clade-2"/>
</dbReference>
<dbReference type="InterPro" id="IPR029033">
    <property type="entry name" value="His_PPase_superfam"/>
</dbReference>
<dbReference type="InterPro" id="IPR050645">
    <property type="entry name" value="Histidine_acid_phosphatase"/>
</dbReference>
<dbReference type="PANTHER" id="PTHR11567">
    <property type="entry name" value="ACID PHOSPHATASE-RELATED"/>
    <property type="match status" value="1"/>
</dbReference>
<reference evidence="5 6" key="1">
    <citation type="journal article" date="2014" name="Genome Biol. Evol.">
        <title>Comparative genomics and transcriptomics analyses reveal divergent lifestyle features of nematode endoparasitic fungus Hirsutella minnesotensis.</title>
        <authorList>
            <person name="Lai Y."/>
            <person name="Liu K."/>
            <person name="Zhang X."/>
            <person name="Zhang X."/>
            <person name="Li K."/>
            <person name="Wang N."/>
            <person name="Shu C."/>
            <person name="Wu Y."/>
            <person name="Wang C."/>
            <person name="Bushley K.E."/>
            <person name="Xiang M."/>
            <person name="Liu X."/>
        </authorList>
    </citation>
    <scope>NUCLEOTIDE SEQUENCE [LARGE SCALE GENOMIC DNA]</scope>
    <source>
        <strain evidence="5 6">3608</strain>
    </source>
</reference>
<dbReference type="Pfam" id="PF00328">
    <property type="entry name" value="His_Phos_2"/>
    <property type="match status" value="1"/>
</dbReference>
<comment type="similarity">
    <text evidence="1">Belongs to the histidine acid phosphatase family.</text>
</comment>
<keyword evidence="6" id="KW-1185">Reference proteome</keyword>
<keyword evidence="4" id="KW-0732">Signal</keyword>
<name>A0A0F7ZMD7_9HYPO</name>
<protein>
    <recommendedName>
        <fullName evidence="7">Acid phosphatase</fullName>
    </recommendedName>
</protein>
<dbReference type="Proteomes" id="UP000054481">
    <property type="component" value="Unassembled WGS sequence"/>
</dbReference>
<dbReference type="PANTHER" id="PTHR11567:SF127">
    <property type="entry name" value="HISTIDINE ACID PHOSPHATASE"/>
    <property type="match status" value="1"/>
</dbReference>
<feature type="compositionally biased region" description="Basic and acidic residues" evidence="3">
    <location>
        <begin position="458"/>
        <end position="467"/>
    </location>
</feature>
<dbReference type="GO" id="GO:0016791">
    <property type="term" value="F:phosphatase activity"/>
    <property type="evidence" value="ECO:0007669"/>
    <property type="project" value="TreeGrafter"/>
</dbReference>
<feature type="chain" id="PRO_5002525842" description="Acid phosphatase" evidence="4">
    <location>
        <begin position="21"/>
        <end position="486"/>
    </location>
</feature>
<evidence type="ECO:0008006" key="7">
    <source>
        <dbReference type="Google" id="ProtNLM"/>
    </source>
</evidence>
<evidence type="ECO:0000256" key="2">
    <source>
        <dbReference type="SAM" id="Coils"/>
    </source>
</evidence>
<proteinExistence type="inferred from homology"/>
<evidence type="ECO:0000313" key="6">
    <source>
        <dbReference type="Proteomes" id="UP000054481"/>
    </source>
</evidence>
<keyword evidence="2" id="KW-0175">Coiled coil</keyword>
<feature type="coiled-coil region" evidence="2">
    <location>
        <begin position="246"/>
        <end position="273"/>
    </location>
</feature>
<organism evidence="5 6">
    <name type="scientific">Hirsutella minnesotensis 3608</name>
    <dbReference type="NCBI Taxonomy" id="1043627"/>
    <lineage>
        <taxon>Eukaryota</taxon>
        <taxon>Fungi</taxon>
        <taxon>Dikarya</taxon>
        <taxon>Ascomycota</taxon>
        <taxon>Pezizomycotina</taxon>
        <taxon>Sordariomycetes</taxon>
        <taxon>Hypocreomycetidae</taxon>
        <taxon>Hypocreales</taxon>
        <taxon>Ophiocordycipitaceae</taxon>
        <taxon>Hirsutella</taxon>
    </lineage>
</organism>
<evidence type="ECO:0000256" key="1">
    <source>
        <dbReference type="ARBA" id="ARBA00005375"/>
    </source>
</evidence>
<evidence type="ECO:0000313" key="5">
    <source>
        <dbReference type="EMBL" id="KJZ71970.1"/>
    </source>
</evidence>